<gene>
    <name evidence="1" type="ORF">BJ322DRAFT_724319</name>
</gene>
<dbReference type="EMBL" id="WIUZ02000005">
    <property type="protein sequence ID" value="KAF9787461.1"/>
    <property type="molecule type" value="Genomic_DNA"/>
</dbReference>
<name>A0A9P6HIP4_9AGAM</name>
<dbReference type="OrthoDB" id="10471492at2759"/>
<evidence type="ECO:0000313" key="1">
    <source>
        <dbReference type="EMBL" id="KAF9787461.1"/>
    </source>
</evidence>
<keyword evidence="2" id="KW-1185">Reference proteome</keyword>
<dbReference type="Proteomes" id="UP000736335">
    <property type="component" value="Unassembled WGS sequence"/>
</dbReference>
<sequence length="331" mass="38784">MQQFDLKNPLHMPERLLDMFFEQLLGHQGPGKLAGEVKDRHAWITETYSSYLIWLSYAIFETTTTINGLLLKKENLTPATNAHKKYLKEAPLELIQAYINWATPKKRATLWREYYEGRYIDYFISPVHFWFFAHCVLSQPNRPRSPRSMDDFFLHPLFLPADTRYHASLVVPEYFFKPPADFAGLRNPRSAFYYVFPNFAPNLFDYARKSLQSEMMPFADFYLPLNQPWSVGAGFEGTDPYPFIEPDPVVKRNWRWADMLVMLYGLSNSPMRGRPRWCGPAPRRLNATAREPGQGDDVSREIVAYIDNFGRMAKEWYRIFISESRASQSTR</sequence>
<dbReference type="AlphaFoldDB" id="A0A9P6HIP4"/>
<protein>
    <submittedName>
        <fullName evidence="1">Uncharacterized protein</fullName>
    </submittedName>
</protein>
<proteinExistence type="predicted"/>
<reference evidence="1" key="2">
    <citation type="submission" date="2020-11" db="EMBL/GenBank/DDBJ databases">
        <authorList>
            <consortium name="DOE Joint Genome Institute"/>
            <person name="Kuo A."/>
            <person name="Miyauchi S."/>
            <person name="Kiss E."/>
            <person name="Drula E."/>
            <person name="Kohler A."/>
            <person name="Sanchez-Garcia M."/>
            <person name="Andreopoulos B."/>
            <person name="Barry K.W."/>
            <person name="Bonito G."/>
            <person name="Buee M."/>
            <person name="Carver A."/>
            <person name="Chen C."/>
            <person name="Cichocki N."/>
            <person name="Clum A."/>
            <person name="Culley D."/>
            <person name="Crous P.W."/>
            <person name="Fauchery L."/>
            <person name="Girlanda M."/>
            <person name="Hayes R."/>
            <person name="Keri Z."/>
            <person name="Labutti K."/>
            <person name="Lipzen A."/>
            <person name="Lombard V."/>
            <person name="Magnuson J."/>
            <person name="Maillard F."/>
            <person name="Morin E."/>
            <person name="Murat C."/>
            <person name="Nolan M."/>
            <person name="Ohm R."/>
            <person name="Pangilinan J."/>
            <person name="Pereira M."/>
            <person name="Perotto S."/>
            <person name="Peter M."/>
            <person name="Riley R."/>
            <person name="Sitrit Y."/>
            <person name="Stielow B."/>
            <person name="Szollosi G."/>
            <person name="Zifcakova L."/>
            <person name="Stursova M."/>
            <person name="Spatafora J.W."/>
            <person name="Tedersoo L."/>
            <person name="Vaario L.-M."/>
            <person name="Yamada A."/>
            <person name="Yan M."/>
            <person name="Wang P."/>
            <person name="Xu J."/>
            <person name="Bruns T."/>
            <person name="Baldrian P."/>
            <person name="Vilgalys R."/>
            <person name="Henrissat B."/>
            <person name="Grigoriev I.V."/>
            <person name="Hibbett D."/>
            <person name="Nagy L.G."/>
            <person name="Martin F.M."/>
        </authorList>
    </citation>
    <scope>NUCLEOTIDE SEQUENCE</scope>
    <source>
        <strain evidence="1">UH-Tt-Lm1</strain>
    </source>
</reference>
<reference evidence="1" key="1">
    <citation type="journal article" date="2020" name="Nat. Commun.">
        <title>Large-scale genome sequencing of mycorrhizal fungi provides insights into the early evolution of symbiotic traits.</title>
        <authorList>
            <person name="Miyauchi S."/>
            <person name="Kiss E."/>
            <person name="Kuo A."/>
            <person name="Drula E."/>
            <person name="Kohler A."/>
            <person name="Sanchez-Garcia M."/>
            <person name="Morin E."/>
            <person name="Andreopoulos B."/>
            <person name="Barry K.W."/>
            <person name="Bonito G."/>
            <person name="Buee M."/>
            <person name="Carver A."/>
            <person name="Chen C."/>
            <person name="Cichocki N."/>
            <person name="Clum A."/>
            <person name="Culley D."/>
            <person name="Crous P.W."/>
            <person name="Fauchery L."/>
            <person name="Girlanda M."/>
            <person name="Hayes R.D."/>
            <person name="Keri Z."/>
            <person name="LaButti K."/>
            <person name="Lipzen A."/>
            <person name="Lombard V."/>
            <person name="Magnuson J."/>
            <person name="Maillard F."/>
            <person name="Murat C."/>
            <person name="Nolan M."/>
            <person name="Ohm R.A."/>
            <person name="Pangilinan J."/>
            <person name="Pereira M.F."/>
            <person name="Perotto S."/>
            <person name="Peter M."/>
            <person name="Pfister S."/>
            <person name="Riley R."/>
            <person name="Sitrit Y."/>
            <person name="Stielow J.B."/>
            <person name="Szollosi G."/>
            <person name="Zifcakova L."/>
            <person name="Stursova M."/>
            <person name="Spatafora J.W."/>
            <person name="Tedersoo L."/>
            <person name="Vaario L.M."/>
            <person name="Yamada A."/>
            <person name="Yan M."/>
            <person name="Wang P."/>
            <person name="Xu J."/>
            <person name="Bruns T."/>
            <person name="Baldrian P."/>
            <person name="Vilgalys R."/>
            <person name="Dunand C."/>
            <person name="Henrissat B."/>
            <person name="Grigoriev I.V."/>
            <person name="Hibbett D."/>
            <person name="Nagy L.G."/>
            <person name="Martin F.M."/>
        </authorList>
    </citation>
    <scope>NUCLEOTIDE SEQUENCE</scope>
    <source>
        <strain evidence="1">UH-Tt-Lm1</strain>
    </source>
</reference>
<evidence type="ECO:0000313" key="2">
    <source>
        <dbReference type="Proteomes" id="UP000736335"/>
    </source>
</evidence>
<organism evidence="1 2">
    <name type="scientific">Thelephora terrestris</name>
    <dbReference type="NCBI Taxonomy" id="56493"/>
    <lineage>
        <taxon>Eukaryota</taxon>
        <taxon>Fungi</taxon>
        <taxon>Dikarya</taxon>
        <taxon>Basidiomycota</taxon>
        <taxon>Agaricomycotina</taxon>
        <taxon>Agaricomycetes</taxon>
        <taxon>Thelephorales</taxon>
        <taxon>Thelephoraceae</taxon>
        <taxon>Thelephora</taxon>
    </lineage>
</organism>
<accession>A0A9P6HIP4</accession>
<comment type="caution">
    <text evidence="1">The sequence shown here is derived from an EMBL/GenBank/DDBJ whole genome shotgun (WGS) entry which is preliminary data.</text>
</comment>